<evidence type="ECO:0000313" key="2">
    <source>
        <dbReference type="Proteomes" id="UP000530032"/>
    </source>
</evidence>
<proteinExistence type="predicted"/>
<keyword evidence="2" id="KW-1185">Reference proteome</keyword>
<organism evidence="1 2">
    <name type="scientific">Comamonas suwonensis</name>
    <dbReference type="NCBI Taxonomy" id="2606214"/>
    <lineage>
        <taxon>Bacteria</taxon>
        <taxon>Pseudomonadati</taxon>
        <taxon>Pseudomonadota</taxon>
        <taxon>Betaproteobacteria</taxon>
        <taxon>Burkholderiales</taxon>
        <taxon>Comamonadaceae</taxon>
        <taxon>Comamonas</taxon>
    </lineage>
</organism>
<reference evidence="1" key="1">
    <citation type="submission" date="2020-12" db="EMBL/GenBank/DDBJ databases">
        <title>Comamonas sp. nov., isolated from stream water.</title>
        <authorList>
            <person name="Park K.-H."/>
        </authorList>
    </citation>
    <scope>NUCLEOTIDE SEQUENCE</scope>
    <source>
        <strain evidence="1">EJ-4</strain>
    </source>
</reference>
<evidence type="ECO:0000313" key="1">
    <source>
        <dbReference type="EMBL" id="MBI1627025.1"/>
    </source>
</evidence>
<accession>A0A843BAY2</accession>
<dbReference type="RefSeq" id="WP_198462368.1">
    <property type="nucleotide sequence ID" value="NZ_JABBCQ020000035.1"/>
</dbReference>
<gene>
    <name evidence="1" type="ORF">HF327_021385</name>
</gene>
<comment type="caution">
    <text evidence="1">The sequence shown here is derived from an EMBL/GenBank/DDBJ whole genome shotgun (WGS) entry which is preliminary data.</text>
</comment>
<dbReference type="Proteomes" id="UP000530032">
    <property type="component" value="Unassembled WGS sequence"/>
</dbReference>
<dbReference type="EMBL" id="JABBCQ020000035">
    <property type="protein sequence ID" value="MBI1627025.1"/>
    <property type="molecule type" value="Genomic_DNA"/>
</dbReference>
<dbReference type="AlphaFoldDB" id="A0A843BAY2"/>
<protein>
    <submittedName>
        <fullName evidence="1">Uncharacterized protein</fullName>
    </submittedName>
</protein>
<name>A0A843BAY2_9BURK</name>
<sequence>MRLEHLGDLLKEWNGAAPQAFTAAGADAFKSYAQGFFFDLAANLNEPLMSMGPMLRGGRNSCIAFLRYAQALRVNHVAMNLKASRRPAREVLA</sequence>